<dbReference type="AlphaFoldDB" id="A0A1V5SPS3"/>
<dbReference type="Proteomes" id="UP000485569">
    <property type="component" value="Unassembled WGS sequence"/>
</dbReference>
<evidence type="ECO:0008006" key="2">
    <source>
        <dbReference type="Google" id="ProtNLM"/>
    </source>
</evidence>
<protein>
    <recommendedName>
        <fullName evidence="2">DUF3303 domain-containing protein</fullName>
    </recommendedName>
</protein>
<accession>A0A1V5SPS3</accession>
<name>A0A1V5SPS3_9BACT</name>
<sequence>MLFVVLSNSKNGTCKERVARRIQWKNPEGTNLIAEYWLTTEYPNVIQIVETDNVQLLLNAIAEWDDVFDISIYPAITGEVGMINAQEMMKNL</sequence>
<dbReference type="EMBL" id="MWBQ01000117">
    <property type="protein sequence ID" value="OQA56485.1"/>
    <property type="molecule type" value="Genomic_DNA"/>
</dbReference>
<dbReference type="InterPro" id="IPR021734">
    <property type="entry name" value="DUF3303"/>
</dbReference>
<proteinExistence type="predicted"/>
<comment type="caution">
    <text evidence="1">The sequence shown here is derived from an EMBL/GenBank/DDBJ whole genome shotgun (WGS) entry which is preliminary data.</text>
</comment>
<reference evidence="1" key="1">
    <citation type="submission" date="2017-02" db="EMBL/GenBank/DDBJ databases">
        <title>Delving into the versatile metabolic prowess of the omnipresent phylum Bacteroidetes.</title>
        <authorList>
            <person name="Nobu M.K."/>
            <person name="Mei R."/>
            <person name="Narihiro T."/>
            <person name="Kuroda K."/>
            <person name="Liu W.-T."/>
        </authorList>
    </citation>
    <scope>NUCLEOTIDE SEQUENCE</scope>
    <source>
        <strain evidence="1">ADurb.Bin276</strain>
    </source>
</reference>
<gene>
    <name evidence="1" type="ORF">BWY41_01478</name>
</gene>
<dbReference type="Pfam" id="PF11746">
    <property type="entry name" value="DUF3303"/>
    <property type="match status" value="1"/>
</dbReference>
<organism evidence="1">
    <name type="scientific">Candidatus Atribacter allofermentans</name>
    <dbReference type="NCBI Taxonomy" id="1852833"/>
    <lineage>
        <taxon>Bacteria</taxon>
        <taxon>Pseudomonadati</taxon>
        <taxon>Atribacterota</taxon>
        <taxon>Atribacteria</taxon>
        <taxon>Atribacterales</taxon>
        <taxon>Atribacteraceae</taxon>
        <taxon>Atribacter</taxon>
    </lineage>
</organism>
<evidence type="ECO:0000313" key="1">
    <source>
        <dbReference type="EMBL" id="OQA56485.1"/>
    </source>
</evidence>